<evidence type="ECO:0000259" key="4">
    <source>
        <dbReference type="PROSITE" id="PS50002"/>
    </source>
</evidence>
<feature type="region of interest" description="Disordered" evidence="3">
    <location>
        <begin position="106"/>
        <end position="197"/>
    </location>
</feature>
<dbReference type="OrthoDB" id="5340910at2759"/>
<dbReference type="PhylomeDB" id="B3RSA3"/>
<dbReference type="CTD" id="6752230"/>
<dbReference type="InterPro" id="IPR001452">
    <property type="entry name" value="SH3_domain"/>
</dbReference>
<feature type="region of interest" description="Disordered" evidence="3">
    <location>
        <begin position="257"/>
        <end position="278"/>
    </location>
</feature>
<dbReference type="RefSeq" id="XP_002110476.1">
    <property type="nucleotide sequence ID" value="XM_002110440.1"/>
</dbReference>
<dbReference type="PROSITE" id="PS50002">
    <property type="entry name" value="SH3"/>
    <property type="match status" value="1"/>
</dbReference>
<feature type="compositionally biased region" description="Acidic residues" evidence="3">
    <location>
        <begin position="159"/>
        <end position="194"/>
    </location>
</feature>
<dbReference type="InterPro" id="IPR030642">
    <property type="entry name" value="NPHP1_SH3"/>
</dbReference>
<dbReference type="CDD" id="cd11770">
    <property type="entry name" value="SH3_Nephrocystin"/>
    <property type="match status" value="1"/>
</dbReference>
<dbReference type="GO" id="GO:0005929">
    <property type="term" value="C:cilium"/>
    <property type="evidence" value="ECO:0000318"/>
    <property type="project" value="GO_Central"/>
</dbReference>
<feature type="domain" description="SH3" evidence="4">
    <location>
        <begin position="196"/>
        <end position="256"/>
    </location>
</feature>
<dbReference type="STRING" id="10228.B3RSA3"/>
<dbReference type="GO" id="GO:0005737">
    <property type="term" value="C:cytoplasm"/>
    <property type="evidence" value="ECO:0000318"/>
    <property type="project" value="GO_Central"/>
</dbReference>
<dbReference type="Pfam" id="PF07653">
    <property type="entry name" value="SH3_2"/>
    <property type="match status" value="1"/>
</dbReference>
<keyword evidence="6" id="KW-1185">Reference proteome</keyword>
<dbReference type="InterPro" id="IPR039687">
    <property type="entry name" value="NPHP1"/>
</dbReference>
<dbReference type="Gene3D" id="2.30.30.40">
    <property type="entry name" value="SH3 Domains"/>
    <property type="match status" value="1"/>
</dbReference>
<sequence>MASNRHGNKKSSLVRLEAVGDQLKSQVDSFRNDSLISIKEAATREEEEAIIKDLLKKYISLTSSVEEAMEKISSLKRDDGKVRMTDFNKRKSQEINRLQNLQEQLDEIADKIDPEESERSFQNLSMDDSLDDDYEESPGKDSRSKVPKRKGDYQNQDNTSEDEDDDFDEEEDDIDEEEEEEEDQDQEDDEEGEDMSVPRYVEAICDFEGEEPGDLEFVAGEVLTIISTREDGWWEAENRSGDRGLVPTTYLKEIDNENDDSFEKQVEEEDGRPSPSGKELWAKVREAASISQEITPVSKALSALGAMPSCFRETTLGRLAAKGGVHNLQLYLSPRLSESNLSYRDLQWNSKSNTIEPYNCKVTRLFNLVTAKHAPLPGAGVNVLSRHVRIAFSNRAKILSNVHTVRAVCLKDNLVTWKFSPVVKGTLPSLFDGNSVARIDFTDSSLGNDLIILIFLAYSFLMFHSICLSARTYELKLQGGSIYEPGVEIDNSQKSGKRGQNPFSSKKHPRLLVRLINPKRADLEILDFLPNTIITCQSYAPFIKYYREILGKVILHDSPDEQSTDLIHHPVLASFSKVIQHTDLMDALKTCWEDNIKSATRSERKDRDFMRNFFIKIFMRSAYPLLHSAELQPAAPLADNDVYQARYAVIENFLKQSNILSNLLSPNVIHNPFDSSEMSYDITGASTNLLH</sequence>
<dbReference type="InParanoid" id="B3RSA3"/>
<dbReference type="KEGG" id="tad:TRIADDRAFT_54526"/>
<dbReference type="SMART" id="SM00326">
    <property type="entry name" value="SH3"/>
    <property type="match status" value="1"/>
</dbReference>
<evidence type="ECO:0000256" key="1">
    <source>
        <dbReference type="ARBA" id="ARBA00022443"/>
    </source>
</evidence>
<evidence type="ECO:0000256" key="2">
    <source>
        <dbReference type="PROSITE-ProRule" id="PRU00192"/>
    </source>
</evidence>
<evidence type="ECO:0000313" key="5">
    <source>
        <dbReference type="EMBL" id="EDV26480.1"/>
    </source>
</evidence>
<dbReference type="PANTHER" id="PTHR15176:SF1">
    <property type="entry name" value="NEPHROCYSTIN-1"/>
    <property type="match status" value="1"/>
</dbReference>
<organism evidence="5 6">
    <name type="scientific">Trichoplax adhaerens</name>
    <name type="common">Trichoplax reptans</name>
    <dbReference type="NCBI Taxonomy" id="10228"/>
    <lineage>
        <taxon>Eukaryota</taxon>
        <taxon>Metazoa</taxon>
        <taxon>Placozoa</taxon>
        <taxon>Uniplacotomia</taxon>
        <taxon>Trichoplacea</taxon>
        <taxon>Trichoplacidae</taxon>
        <taxon>Trichoplax</taxon>
    </lineage>
</organism>
<protein>
    <recommendedName>
        <fullName evidence="4">SH3 domain-containing protein</fullName>
    </recommendedName>
</protein>
<dbReference type="SUPFAM" id="SSF50044">
    <property type="entry name" value="SH3-domain"/>
    <property type="match status" value="1"/>
</dbReference>
<dbReference type="EMBL" id="DS985243">
    <property type="protein sequence ID" value="EDV26480.1"/>
    <property type="molecule type" value="Genomic_DNA"/>
</dbReference>
<evidence type="ECO:0000256" key="3">
    <source>
        <dbReference type="SAM" id="MobiDB-lite"/>
    </source>
</evidence>
<feature type="compositionally biased region" description="Acidic residues" evidence="3">
    <location>
        <begin position="257"/>
        <end position="270"/>
    </location>
</feature>
<dbReference type="InterPro" id="IPR036028">
    <property type="entry name" value="SH3-like_dom_sf"/>
</dbReference>
<dbReference type="FunCoup" id="B3RSA3">
    <property type="interactions" value="139"/>
</dbReference>
<evidence type="ECO:0000313" key="6">
    <source>
        <dbReference type="Proteomes" id="UP000009022"/>
    </source>
</evidence>
<gene>
    <name evidence="5" type="ORF">TRIADDRAFT_54526</name>
</gene>
<dbReference type="GeneID" id="6752230"/>
<keyword evidence="1 2" id="KW-0728">SH3 domain</keyword>
<dbReference type="PANTHER" id="PTHR15176">
    <property type="entry name" value="NEPHROCYSTIN"/>
    <property type="match status" value="1"/>
</dbReference>
<dbReference type="AlphaFoldDB" id="B3RSA3"/>
<dbReference type="HOGENOM" id="CLU_024987_1_0_1"/>
<proteinExistence type="predicted"/>
<dbReference type="GO" id="GO:0090251">
    <property type="term" value="P:protein localization involved in establishment of planar polarity"/>
    <property type="evidence" value="ECO:0000318"/>
    <property type="project" value="GO_Central"/>
</dbReference>
<accession>B3RSA3</accession>
<dbReference type="OMA" id="CYLIALM"/>
<name>B3RSA3_TRIAD</name>
<reference evidence="5 6" key="1">
    <citation type="journal article" date="2008" name="Nature">
        <title>The Trichoplax genome and the nature of placozoans.</title>
        <authorList>
            <person name="Srivastava M."/>
            <person name="Begovic E."/>
            <person name="Chapman J."/>
            <person name="Putnam N.H."/>
            <person name="Hellsten U."/>
            <person name="Kawashima T."/>
            <person name="Kuo A."/>
            <person name="Mitros T."/>
            <person name="Salamov A."/>
            <person name="Carpenter M.L."/>
            <person name="Signorovitch A.Y."/>
            <person name="Moreno M.A."/>
            <person name="Kamm K."/>
            <person name="Grimwood J."/>
            <person name="Schmutz J."/>
            <person name="Shapiro H."/>
            <person name="Grigoriev I.V."/>
            <person name="Buss L.W."/>
            <person name="Schierwater B."/>
            <person name="Dellaporta S.L."/>
            <person name="Rokhsar D.S."/>
        </authorList>
    </citation>
    <scope>NUCLEOTIDE SEQUENCE [LARGE SCALE GENOMIC DNA]</scope>
    <source>
        <strain evidence="5 6">Grell-BS-1999</strain>
    </source>
</reference>
<dbReference type="eggNOG" id="ENOG502QU7K">
    <property type="taxonomic scope" value="Eukaryota"/>
</dbReference>
<dbReference type="Proteomes" id="UP000009022">
    <property type="component" value="Unassembled WGS sequence"/>
</dbReference>
<feature type="compositionally biased region" description="Basic and acidic residues" evidence="3">
    <location>
        <begin position="108"/>
        <end position="119"/>
    </location>
</feature>
<feature type="compositionally biased region" description="Basic and acidic residues" evidence="3">
    <location>
        <begin position="137"/>
        <end position="152"/>
    </location>
</feature>